<keyword evidence="3" id="KW-1003">Cell membrane</keyword>
<keyword evidence="8 12" id="KW-1133">Transmembrane helix</keyword>
<sequence length="781" mass="86948">MLLSNSDPIGLSVAFMLLILYAHESSSSTDGSMINCFKVERDALLQFKAGLFHDHLHEDQRLSSWMGSNCCFWEAVKCDNTTGHVISLDLHNPHPFIFDLFGHLSGRNNNASLGGEINPSLLALKHLVHLDLSGNNFNGIPIPQFMGSFQKLRYLNLSNAGFAGIIPPYLSNLTSLQVLDLSNNSFYGRLPQSLGSLLSLEELLLQRNEFTGTITEAHFQNLTRLRILDISSTALVFNVSANWVPPFQLESIRMRACPVGPTFPAWLRTQTTMVLLDLSRAGIVHTLPEWFWGILSNMLYLDLSHNGIEGKLPSSFEFASGKYRTSALPRPLVLIDLSSNRFEGTIPNYIQNIQWLDLSNNSFSGPLPLKINETMPELYMIDFSNNNINGSIPSTLCELHNLAMLFLSMNSLSGNIPDCWDHNLGLTTLDISFNHLSGLLPSSIFLLPKLESLSFSKNNLSGHIPSSIMKCKGLFHLDLGHNRLTGNIPTSLGKSITGLVTLILRSNNFVGNIPPQLSRLRLLGVLDLSNNHLSGTIPKSFGNFSSMKSIIKYKSTMRGLSEGMFLFMKGLNLWYNTMFPSISVMDLSKNDLHGDIPEEIWNLRQLHGLNLSGNHLTGEISDKIGSMSQLESLDLSRNELSGVIPSTLSKLNFLSVLNLSHNHLSGMIPMGGQLNTFIDPSIYTDNDDLCGFPLSKKCIDSETKEQGLKDEVDIEINDTIWFYFGIMSGLVVGSWTVWVVFLLKKSWKIAYLLFVDQISDALYVAFVMKFAPIKRCICSSR</sequence>
<evidence type="ECO:0000256" key="10">
    <source>
        <dbReference type="ARBA" id="ARBA00023170"/>
    </source>
</evidence>
<evidence type="ECO:0000256" key="5">
    <source>
        <dbReference type="ARBA" id="ARBA00022692"/>
    </source>
</evidence>
<keyword evidence="17" id="KW-1185">Reference proteome</keyword>
<accession>A0A9D5BT41</accession>
<comment type="subcellular location">
    <subcellularLocation>
        <location evidence="1">Cell membrane</location>
        <topology evidence="1">Single-pass type I membrane protein</topology>
    </subcellularLocation>
</comment>
<evidence type="ECO:0000256" key="11">
    <source>
        <dbReference type="ARBA" id="ARBA00023180"/>
    </source>
</evidence>
<feature type="transmembrane region" description="Helical" evidence="12">
    <location>
        <begin position="720"/>
        <end position="743"/>
    </location>
</feature>
<reference evidence="16 17" key="1">
    <citation type="journal article" date="2022" name="Hortic Res">
        <title>The genome of Dioscorea zingiberensis sheds light on the biosynthesis, origin and evolution of the medicinally important diosgenin saponins.</title>
        <authorList>
            <person name="Li Y."/>
            <person name="Tan C."/>
            <person name="Li Z."/>
            <person name="Guo J."/>
            <person name="Li S."/>
            <person name="Chen X."/>
            <person name="Wang C."/>
            <person name="Dai X."/>
            <person name="Yang H."/>
            <person name="Song W."/>
            <person name="Hou L."/>
            <person name="Xu J."/>
            <person name="Tong Z."/>
            <person name="Xu A."/>
            <person name="Yuan X."/>
            <person name="Wang W."/>
            <person name="Yang Q."/>
            <person name="Chen L."/>
            <person name="Sun Z."/>
            <person name="Wang K."/>
            <person name="Pan B."/>
            <person name="Chen J."/>
            <person name="Bao Y."/>
            <person name="Liu F."/>
            <person name="Qi X."/>
            <person name="Gang D.R."/>
            <person name="Wen J."/>
            <person name="Li J."/>
        </authorList>
    </citation>
    <scope>NUCLEOTIDE SEQUENCE [LARGE SCALE GENOMIC DNA]</scope>
    <source>
        <strain evidence="16">Dzin_1.0</strain>
    </source>
</reference>
<dbReference type="FunFam" id="3.80.10.10:FF:001347">
    <property type="entry name" value="LRR receptor-like serine/threonine-protein kinase GSO2"/>
    <property type="match status" value="1"/>
</dbReference>
<evidence type="ECO:0000259" key="15">
    <source>
        <dbReference type="Pfam" id="PF23598"/>
    </source>
</evidence>
<dbReference type="SUPFAM" id="SSF52058">
    <property type="entry name" value="L domain-like"/>
    <property type="match status" value="1"/>
</dbReference>
<evidence type="ECO:0000256" key="9">
    <source>
        <dbReference type="ARBA" id="ARBA00023136"/>
    </source>
</evidence>
<evidence type="ECO:0000259" key="14">
    <source>
        <dbReference type="Pfam" id="PF08263"/>
    </source>
</evidence>
<evidence type="ECO:0008006" key="18">
    <source>
        <dbReference type="Google" id="ProtNLM"/>
    </source>
</evidence>
<keyword evidence="11" id="KW-0325">Glycoprotein</keyword>
<keyword evidence="9 12" id="KW-0472">Membrane</keyword>
<evidence type="ECO:0000256" key="1">
    <source>
        <dbReference type="ARBA" id="ARBA00004251"/>
    </source>
</evidence>
<dbReference type="Gene3D" id="3.80.10.10">
    <property type="entry name" value="Ribonuclease Inhibitor"/>
    <property type="match status" value="2"/>
</dbReference>
<evidence type="ECO:0000256" key="8">
    <source>
        <dbReference type="ARBA" id="ARBA00022989"/>
    </source>
</evidence>
<evidence type="ECO:0000256" key="7">
    <source>
        <dbReference type="ARBA" id="ARBA00022737"/>
    </source>
</evidence>
<feature type="domain" description="Leucine-rich repeat-containing N-terminal plant-type" evidence="14">
    <location>
        <begin position="40"/>
        <end position="79"/>
    </location>
</feature>
<evidence type="ECO:0000313" key="17">
    <source>
        <dbReference type="Proteomes" id="UP001085076"/>
    </source>
</evidence>
<evidence type="ECO:0000256" key="6">
    <source>
        <dbReference type="ARBA" id="ARBA00022729"/>
    </source>
</evidence>
<dbReference type="Pfam" id="PF13855">
    <property type="entry name" value="LRR_8"/>
    <property type="match status" value="2"/>
</dbReference>
<dbReference type="InterPro" id="IPR003591">
    <property type="entry name" value="Leu-rich_rpt_typical-subtyp"/>
</dbReference>
<dbReference type="FunFam" id="3.80.10.10:FF:000095">
    <property type="entry name" value="LRR receptor-like serine/threonine-protein kinase GSO1"/>
    <property type="match status" value="1"/>
</dbReference>
<gene>
    <name evidence="16" type="ORF">J5N97_001967</name>
</gene>
<dbReference type="FunFam" id="3.80.10.10:FF:000111">
    <property type="entry name" value="LRR receptor-like serine/threonine-protein kinase ERECTA"/>
    <property type="match status" value="1"/>
</dbReference>
<keyword evidence="4" id="KW-0433">Leucine-rich repeat</keyword>
<dbReference type="SMART" id="SM00369">
    <property type="entry name" value="LRR_TYP"/>
    <property type="match status" value="8"/>
</dbReference>
<name>A0A9D5BT41_9LILI</name>
<keyword evidence="5 12" id="KW-0812">Transmembrane</keyword>
<evidence type="ECO:0000313" key="16">
    <source>
        <dbReference type="EMBL" id="KAJ0960208.1"/>
    </source>
</evidence>
<feature type="signal peptide" evidence="13">
    <location>
        <begin position="1"/>
        <end position="27"/>
    </location>
</feature>
<evidence type="ECO:0000256" key="3">
    <source>
        <dbReference type="ARBA" id="ARBA00022475"/>
    </source>
</evidence>
<comment type="similarity">
    <text evidence="2">Belongs to the RLP family.</text>
</comment>
<dbReference type="InterPro" id="IPR032675">
    <property type="entry name" value="LRR_dom_sf"/>
</dbReference>
<dbReference type="InterPro" id="IPR055414">
    <property type="entry name" value="LRR_R13L4/SHOC2-like"/>
</dbReference>
<dbReference type="PANTHER" id="PTHR48063:SF112">
    <property type="entry name" value="RECEPTOR LIKE PROTEIN 30-LIKE"/>
    <property type="match status" value="1"/>
</dbReference>
<dbReference type="EMBL" id="JAGGNH010000098">
    <property type="protein sequence ID" value="KAJ0960208.1"/>
    <property type="molecule type" value="Genomic_DNA"/>
</dbReference>
<dbReference type="Pfam" id="PF00560">
    <property type="entry name" value="LRR_1"/>
    <property type="match status" value="4"/>
</dbReference>
<dbReference type="AlphaFoldDB" id="A0A9D5BT41"/>
<dbReference type="Pfam" id="PF08263">
    <property type="entry name" value="LRRNT_2"/>
    <property type="match status" value="1"/>
</dbReference>
<dbReference type="Pfam" id="PF23598">
    <property type="entry name" value="LRR_14"/>
    <property type="match status" value="1"/>
</dbReference>
<comment type="caution">
    <text evidence="16">The sequence shown here is derived from an EMBL/GenBank/DDBJ whole genome shotgun (WGS) entry which is preliminary data.</text>
</comment>
<dbReference type="OrthoDB" id="749832at2759"/>
<dbReference type="SUPFAM" id="SSF52047">
    <property type="entry name" value="RNI-like"/>
    <property type="match status" value="1"/>
</dbReference>
<dbReference type="FunFam" id="3.80.10.10:FF:000041">
    <property type="entry name" value="LRR receptor-like serine/threonine-protein kinase ERECTA"/>
    <property type="match status" value="1"/>
</dbReference>
<dbReference type="InterPro" id="IPR013210">
    <property type="entry name" value="LRR_N_plant-typ"/>
</dbReference>
<keyword evidence="7" id="KW-0677">Repeat</keyword>
<feature type="domain" description="Disease resistance R13L4/SHOC-2-like LRR" evidence="15">
    <location>
        <begin position="123"/>
        <end position="279"/>
    </location>
</feature>
<dbReference type="PRINTS" id="PR00019">
    <property type="entry name" value="LEURICHRPT"/>
</dbReference>
<dbReference type="Proteomes" id="UP001085076">
    <property type="component" value="Unassembled WGS sequence"/>
</dbReference>
<organism evidence="16 17">
    <name type="scientific">Dioscorea zingiberensis</name>
    <dbReference type="NCBI Taxonomy" id="325984"/>
    <lineage>
        <taxon>Eukaryota</taxon>
        <taxon>Viridiplantae</taxon>
        <taxon>Streptophyta</taxon>
        <taxon>Embryophyta</taxon>
        <taxon>Tracheophyta</taxon>
        <taxon>Spermatophyta</taxon>
        <taxon>Magnoliopsida</taxon>
        <taxon>Liliopsida</taxon>
        <taxon>Dioscoreales</taxon>
        <taxon>Dioscoreaceae</taxon>
        <taxon>Dioscorea</taxon>
    </lineage>
</organism>
<dbReference type="InterPro" id="IPR046956">
    <property type="entry name" value="RLP23-like"/>
</dbReference>
<evidence type="ECO:0000256" key="12">
    <source>
        <dbReference type="SAM" id="Phobius"/>
    </source>
</evidence>
<keyword evidence="6 13" id="KW-0732">Signal</keyword>
<evidence type="ECO:0000256" key="2">
    <source>
        <dbReference type="ARBA" id="ARBA00009592"/>
    </source>
</evidence>
<proteinExistence type="inferred from homology"/>
<evidence type="ECO:0000256" key="13">
    <source>
        <dbReference type="SAM" id="SignalP"/>
    </source>
</evidence>
<evidence type="ECO:0000256" key="4">
    <source>
        <dbReference type="ARBA" id="ARBA00022614"/>
    </source>
</evidence>
<feature type="chain" id="PRO_5039390172" description="Leucine-rich repeat-containing N-terminal plant-type domain-containing protein" evidence="13">
    <location>
        <begin position="28"/>
        <end position="781"/>
    </location>
</feature>
<dbReference type="InterPro" id="IPR001611">
    <property type="entry name" value="Leu-rich_rpt"/>
</dbReference>
<dbReference type="PANTHER" id="PTHR48063">
    <property type="entry name" value="LRR RECEPTOR-LIKE KINASE"/>
    <property type="match status" value="1"/>
</dbReference>
<dbReference type="GO" id="GO:0005886">
    <property type="term" value="C:plasma membrane"/>
    <property type="evidence" value="ECO:0007669"/>
    <property type="project" value="UniProtKB-SubCell"/>
</dbReference>
<keyword evidence="10" id="KW-0675">Receptor</keyword>
<protein>
    <recommendedName>
        <fullName evidence="18">Leucine-rich repeat-containing N-terminal plant-type domain-containing protein</fullName>
    </recommendedName>
</protein>